<dbReference type="Gene3D" id="3.30.230.10">
    <property type="match status" value="1"/>
</dbReference>
<gene>
    <name evidence="4 7" type="primary">mutL</name>
    <name evidence="7" type="ORF">HIJ39_00455</name>
</gene>
<dbReference type="RefSeq" id="WP_169095564.1">
    <property type="nucleotide sequence ID" value="NZ_JABBVZ010000001.1"/>
</dbReference>
<dbReference type="Pfam" id="PF13589">
    <property type="entry name" value="HATPase_c_3"/>
    <property type="match status" value="1"/>
</dbReference>
<dbReference type="PROSITE" id="PS00058">
    <property type="entry name" value="DNA_MISMATCH_REPAIR_1"/>
    <property type="match status" value="1"/>
</dbReference>
<dbReference type="InterPro" id="IPR014790">
    <property type="entry name" value="MutL_C"/>
</dbReference>
<comment type="function">
    <text evidence="4">This protein is involved in the repair of mismatches in DNA. It is required for dam-dependent methyl-directed DNA mismatch repair. May act as a 'molecular matchmaker', a protein that promotes the formation of a stable complex between two or more DNA-binding proteins in an ATP-dependent manner without itself being part of a final effector complex.</text>
</comment>
<dbReference type="InterPro" id="IPR038973">
    <property type="entry name" value="MutL/Mlh/Pms-like"/>
</dbReference>
<dbReference type="SUPFAM" id="SSF118116">
    <property type="entry name" value="DNA mismatch repair protein MutL"/>
    <property type="match status" value="1"/>
</dbReference>
<dbReference type="InterPro" id="IPR020667">
    <property type="entry name" value="DNA_mismatch_repair_MutL"/>
</dbReference>
<dbReference type="PANTHER" id="PTHR10073:SF12">
    <property type="entry name" value="DNA MISMATCH REPAIR PROTEIN MLH1"/>
    <property type="match status" value="1"/>
</dbReference>
<keyword evidence="7" id="KW-0540">Nuclease</keyword>
<dbReference type="CDD" id="cd16926">
    <property type="entry name" value="HATPase_MutL-MLH-PMS-like"/>
    <property type="match status" value="1"/>
</dbReference>
<comment type="caution">
    <text evidence="7">The sequence shown here is derived from an EMBL/GenBank/DDBJ whole genome shotgun (WGS) entry which is preliminary data.</text>
</comment>
<accession>A0A7Y0L059</accession>
<keyword evidence="8" id="KW-1185">Reference proteome</keyword>
<dbReference type="InterPro" id="IPR037198">
    <property type="entry name" value="MutL_C_sf"/>
</dbReference>
<dbReference type="Gene3D" id="3.30.1540.20">
    <property type="entry name" value="MutL, C-terminal domain, dimerisation subdomain"/>
    <property type="match status" value="1"/>
</dbReference>
<dbReference type="Pfam" id="PF08676">
    <property type="entry name" value="MutL_C"/>
    <property type="match status" value="1"/>
</dbReference>
<dbReference type="InterPro" id="IPR042121">
    <property type="entry name" value="MutL_C_regsub"/>
</dbReference>
<dbReference type="SMART" id="SM01340">
    <property type="entry name" value="DNA_mis_repair"/>
    <property type="match status" value="1"/>
</dbReference>
<keyword evidence="7" id="KW-0255">Endonuclease</keyword>
<dbReference type="GO" id="GO:0016887">
    <property type="term" value="F:ATP hydrolysis activity"/>
    <property type="evidence" value="ECO:0007669"/>
    <property type="project" value="InterPro"/>
</dbReference>
<dbReference type="AlphaFoldDB" id="A0A7Y0L059"/>
<evidence type="ECO:0000313" key="7">
    <source>
        <dbReference type="EMBL" id="NMP20832.1"/>
    </source>
</evidence>
<evidence type="ECO:0000256" key="2">
    <source>
        <dbReference type="ARBA" id="ARBA00022763"/>
    </source>
</evidence>
<dbReference type="Gene3D" id="3.30.1370.100">
    <property type="entry name" value="MutL, C-terminal domain, regulatory subdomain"/>
    <property type="match status" value="1"/>
</dbReference>
<feature type="domain" description="MutL C-terminal dimerisation" evidence="5">
    <location>
        <begin position="373"/>
        <end position="517"/>
    </location>
</feature>
<keyword evidence="2 4" id="KW-0227">DNA damage</keyword>
<evidence type="ECO:0000256" key="1">
    <source>
        <dbReference type="ARBA" id="ARBA00006082"/>
    </source>
</evidence>
<dbReference type="SMART" id="SM00853">
    <property type="entry name" value="MutL_C"/>
    <property type="match status" value="1"/>
</dbReference>
<dbReference type="GO" id="GO:0004519">
    <property type="term" value="F:endonuclease activity"/>
    <property type="evidence" value="ECO:0007669"/>
    <property type="project" value="UniProtKB-KW"/>
</dbReference>
<dbReference type="PANTHER" id="PTHR10073">
    <property type="entry name" value="DNA MISMATCH REPAIR PROTEIN MLH, PMS, MUTL"/>
    <property type="match status" value="1"/>
</dbReference>
<dbReference type="GO" id="GO:0005524">
    <property type="term" value="F:ATP binding"/>
    <property type="evidence" value="ECO:0007669"/>
    <property type="project" value="InterPro"/>
</dbReference>
<organism evidence="7 8">
    <name type="scientific">Sulfobacillus harzensis</name>
    <dbReference type="NCBI Taxonomy" id="2729629"/>
    <lineage>
        <taxon>Bacteria</taxon>
        <taxon>Bacillati</taxon>
        <taxon>Bacillota</taxon>
        <taxon>Clostridia</taxon>
        <taxon>Eubacteriales</taxon>
        <taxon>Clostridiales Family XVII. Incertae Sedis</taxon>
        <taxon>Sulfobacillus</taxon>
    </lineage>
</organism>
<evidence type="ECO:0000259" key="6">
    <source>
        <dbReference type="SMART" id="SM01340"/>
    </source>
</evidence>
<dbReference type="InterPro" id="IPR014762">
    <property type="entry name" value="DNA_mismatch_repair_CS"/>
</dbReference>
<dbReference type="Pfam" id="PF01119">
    <property type="entry name" value="DNA_mis_repair"/>
    <property type="match status" value="1"/>
</dbReference>
<dbReference type="InterPro" id="IPR002099">
    <property type="entry name" value="MutL/Mlh/PMS"/>
</dbReference>
<proteinExistence type="inferred from homology"/>
<sequence>MSKIHLLDPIVANQIAAGEVVERPASVVKELVENSVDAGSARIHVEVESGIARVRVRDDGSGIEREDLPMALMRHTTSKIRRLEDLEAATTLGFRGEALAAISSVSELRLASRPSEAPVGHQIWVRYGDVAPVEPVAMGVGTEVEVSHIFAQHPARLKGLKTPAREFGVIQETVQQLALSQPEIQFHLIHDGRTVFQTAGRGHRPEAIMAVFGRDVASQLLPIDYETESGIRIEGFVAPAHIHRANRVGQGFYVNGRWVSHWGLRSVVEEAFRPNLPDRRYPYFWFWLTMPANELDPNAHPAKAEVRIYREQALKAVLFRLVRDALVKTSPSPRIEPNASSAEAVVGAPQSWAFDESLTGPSVLHSQYRQLVPLGQWQGKYILAQGAEGLCLIDQHAAHERIYFERFRRLGQEVRLAQPLLVPVAETLTGQEWGWFTTHEEEIRTWGFEVERLGGNTVAVRAVPTAFHDLASHQGLFRLVLELMGGSDMSLHPVSWAEEAHYAMAACKAAIKANRPLSYPEMVALLEDMARTEDPRGCPHGRPTMIVLTLEEVDRRFGRSG</sequence>
<dbReference type="NCBIfam" id="TIGR00585">
    <property type="entry name" value="mutl"/>
    <property type="match status" value="1"/>
</dbReference>
<dbReference type="CDD" id="cd00782">
    <property type="entry name" value="MutL_Trans"/>
    <property type="match status" value="1"/>
</dbReference>
<dbReference type="Gene3D" id="3.30.565.10">
    <property type="entry name" value="Histidine kinase-like ATPase, C-terminal domain"/>
    <property type="match status" value="1"/>
</dbReference>
<dbReference type="FunFam" id="3.30.565.10:FF:000003">
    <property type="entry name" value="DNA mismatch repair endonuclease MutL"/>
    <property type="match status" value="1"/>
</dbReference>
<feature type="domain" description="DNA mismatch repair protein S5" evidence="6">
    <location>
        <begin position="208"/>
        <end position="327"/>
    </location>
</feature>
<dbReference type="HAMAP" id="MF_00149">
    <property type="entry name" value="DNA_mis_repair"/>
    <property type="match status" value="1"/>
</dbReference>
<dbReference type="SUPFAM" id="SSF55874">
    <property type="entry name" value="ATPase domain of HSP90 chaperone/DNA topoisomerase II/histidine kinase"/>
    <property type="match status" value="1"/>
</dbReference>
<dbReference type="EMBL" id="JABBVZ010000001">
    <property type="protein sequence ID" value="NMP20832.1"/>
    <property type="molecule type" value="Genomic_DNA"/>
</dbReference>
<name>A0A7Y0L059_9FIRM</name>
<protein>
    <recommendedName>
        <fullName evidence="4">DNA mismatch repair protein MutL</fullName>
    </recommendedName>
</protein>
<dbReference type="GO" id="GO:0032300">
    <property type="term" value="C:mismatch repair complex"/>
    <property type="evidence" value="ECO:0007669"/>
    <property type="project" value="InterPro"/>
</dbReference>
<dbReference type="Proteomes" id="UP000533476">
    <property type="component" value="Unassembled WGS sequence"/>
</dbReference>
<keyword evidence="3 4" id="KW-0234">DNA repair</keyword>
<evidence type="ECO:0000256" key="4">
    <source>
        <dbReference type="HAMAP-Rule" id="MF_00149"/>
    </source>
</evidence>
<dbReference type="InterPro" id="IPR013507">
    <property type="entry name" value="DNA_mismatch_S5_2-like"/>
</dbReference>
<dbReference type="GO" id="GO:0030983">
    <property type="term" value="F:mismatched DNA binding"/>
    <property type="evidence" value="ECO:0007669"/>
    <property type="project" value="InterPro"/>
</dbReference>
<dbReference type="SUPFAM" id="SSF54211">
    <property type="entry name" value="Ribosomal protein S5 domain 2-like"/>
    <property type="match status" value="1"/>
</dbReference>
<comment type="similarity">
    <text evidence="1 4">Belongs to the DNA mismatch repair MutL/HexB family.</text>
</comment>
<dbReference type="GO" id="GO:0140664">
    <property type="term" value="F:ATP-dependent DNA damage sensor activity"/>
    <property type="evidence" value="ECO:0007669"/>
    <property type="project" value="InterPro"/>
</dbReference>
<keyword evidence="7" id="KW-0378">Hydrolase</keyword>
<evidence type="ECO:0000313" key="8">
    <source>
        <dbReference type="Proteomes" id="UP000533476"/>
    </source>
</evidence>
<dbReference type="InterPro" id="IPR020568">
    <property type="entry name" value="Ribosomal_Su5_D2-typ_SF"/>
</dbReference>
<dbReference type="GO" id="GO:0006298">
    <property type="term" value="P:mismatch repair"/>
    <property type="evidence" value="ECO:0007669"/>
    <property type="project" value="UniProtKB-UniRule"/>
</dbReference>
<reference evidence="7 8" key="1">
    <citation type="submission" date="2020-04" db="EMBL/GenBank/DDBJ databases">
        <authorList>
            <person name="Zhang R."/>
            <person name="Schippers A."/>
        </authorList>
    </citation>
    <scope>NUCLEOTIDE SEQUENCE [LARGE SCALE GENOMIC DNA]</scope>
    <source>
        <strain evidence="7 8">DSM 109850</strain>
    </source>
</reference>
<evidence type="ECO:0000259" key="5">
    <source>
        <dbReference type="SMART" id="SM00853"/>
    </source>
</evidence>
<dbReference type="InterPro" id="IPR014721">
    <property type="entry name" value="Ribsml_uS5_D2-typ_fold_subgr"/>
</dbReference>
<dbReference type="InterPro" id="IPR036890">
    <property type="entry name" value="HATPase_C_sf"/>
</dbReference>
<evidence type="ECO:0000256" key="3">
    <source>
        <dbReference type="ARBA" id="ARBA00023204"/>
    </source>
</evidence>
<dbReference type="InterPro" id="IPR042120">
    <property type="entry name" value="MutL_C_dimsub"/>
</dbReference>